<gene>
    <name evidence="7" type="ORF">PT974_01807</name>
</gene>
<evidence type="ECO:0000313" key="8">
    <source>
        <dbReference type="Proteomes" id="UP001338125"/>
    </source>
</evidence>
<comment type="caution">
    <text evidence="7">The sequence shown here is derived from an EMBL/GenBank/DDBJ whole genome shotgun (WGS) entry which is preliminary data.</text>
</comment>
<keyword evidence="3" id="KW-0804">Transcription</keyword>
<protein>
    <recommendedName>
        <fullName evidence="6">Zn(2)-C6 fungal-type domain-containing protein</fullName>
    </recommendedName>
</protein>
<dbReference type="SUPFAM" id="SSF57701">
    <property type="entry name" value="Zn2/Cys6 DNA-binding domain"/>
    <property type="match status" value="1"/>
</dbReference>
<feature type="compositionally biased region" description="Low complexity" evidence="5">
    <location>
        <begin position="78"/>
        <end position="107"/>
    </location>
</feature>
<dbReference type="InterPro" id="IPR036864">
    <property type="entry name" value="Zn2-C6_fun-type_DNA-bd_sf"/>
</dbReference>
<keyword evidence="1" id="KW-0805">Transcription regulation</keyword>
<dbReference type="PANTHER" id="PTHR31069">
    <property type="entry name" value="OLEATE-ACTIVATED TRANSCRIPTION FACTOR 1-RELATED"/>
    <property type="match status" value="1"/>
</dbReference>
<evidence type="ECO:0000256" key="4">
    <source>
        <dbReference type="ARBA" id="ARBA00023242"/>
    </source>
</evidence>
<evidence type="ECO:0000256" key="5">
    <source>
        <dbReference type="SAM" id="MobiDB-lite"/>
    </source>
</evidence>
<proteinExistence type="predicted"/>
<evidence type="ECO:0000256" key="3">
    <source>
        <dbReference type="ARBA" id="ARBA00023163"/>
    </source>
</evidence>
<dbReference type="InterPro" id="IPR001138">
    <property type="entry name" value="Zn2Cys6_DnaBD"/>
</dbReference>
<feature type="region of interest" description="Disordered" evidence="5">
    <location>
        <begin position="66"/>
        <end position="107"/>
    </location>
</feature>
<name>A0ABR0SWE6_9HYPO</name>
<dbReference type="Proteomes" id="UP001338125">
    <property type="component" value="Unassembled WGS sequence"/>
</dbReference>
<evidence type="ECO:0000256" key="1">
    <source>
        <dbReference type="ARBA" id="ARBA00023015"/>
    </source>
</evidence>
<dbReference type="Gene3D" id="4.10.240.10">
    <property type="entry name" value="Zn(2)-C6 fungal-type DNA-binding domain"/>
    <property type="match status" value="1"/>
</dbReference>
<evidence type="ECO:0000259" key="6">
    <source>
        <dbReference type="PROSITE" id="PS50048"/>
    </source>
</evidence>
<dbReference type="SMART" id="SM00066">
    <property type="entry name" value="GAL4"/>
    <property type="match status" value="1"/>
</dbReference>
<dbReference type="PRINTS" id="PR00755">
    <property type="entry name" value="AFLATOXINBRP"/>
</dbReference>
<dbReference type="Pfam" id="PF00172">
    <property type="entry name" value="Zn_clus"/>
    <property type="match status" value="1"/>
</dbReference>
<evidence type="ECO:0000313" key="7">
    <source>
        <dbReference type="EMBL" id="KAK5996473.1"/>
    </source>
</evidence>
<keyword evidence="2" id="KW-0238">DNA-binding</keyword>
<keyword evidence="8" id="KW-1185">Reference proteome</keyword>
<dbReference type="PANTHER" id="PTHR31069:SF31">
    <property type="entry name" value="MONODICTYPHENONE CLUSTER TRANSCRIPTION FACTOR-RELATED"/>
    <property type="match status" value="1"/>
</dbReference>
<keyword evidence="4" id="KW-0539">Nucleus</keyword>
<dbReference type="PROSITE" id="PS50048">
    <property type="entry name" value="ZN2_CY6_FUNGAL_2"/>
    <property type="match status" value="1"/>
</dbReference>
<dbReference type="InterPro" id="IPR050675">
    <property type="entry name" value="OAF3"/>
</dbReference>
<evidence type="ECO:0000256" key="2">
    <source>
        <dbReference type="ARBA" id="ARBA00023125"/>
    </source>
</evidence>
<reference evidence="7 8" key="1">
    <citation type="submission" date="2024-01" db="EMBL/GenBank/DDBJ databases">
        <title>Complete genome of Cladobotryum mycophilum ATHUM6906.</title>
        <authorList>
            <person name="Christinaki A.C."/>
            <person name="Myridakis A.I."/>
            <person name="Kouvelis V.N."/>
        </authorList>
    </citation>
    <scope>NUCLEOTIDE SEQUENCE [LARGE SCALE GENOMIC DNA]</scope>
    <source>
        <strain evidence="7 8">ATHUM6906</strain>
    </source>
</reference>
<organism evidence="7 8">
    <name type="scientific">Cladobotryum mycophilum</name>
    <dbReference type="NCBI Taxonomy" id="491253"/>
    <lineage>
        <taxon>Eukaryota</taxon>
        <taxon>Fungi</taxon>
        <taxon>Dikarya</taxon>
        <taxon>Ascomycota</taxon>
        <taxon>Pezizomycotina</taxon>
        <taxon>Sordariomycetes</taxon>
        <taxon>Hypocreomycetidae</taxon>
        <taxon>Hypocreales</taxon>
        <taxon>Hypocreaceae</taxon>
        <taxon>Cladobotryum</taxon>
    </lineage>
</organism>
<dbReference type="EMBL" id="JAVFKD010000002">
    <property type="protein sequence ID" value="KAK5996473.1"/>
    <property type="molecule type" value="Genomic_DNA"/>
</dbReference>
<feature type="domain" description="Zn(2)-C6 fungal-type" evidence="6">
    <location>
        <begin position="26"/>
        <end position="56"/>
    </location>
</feature>
<accession>A0ABR0SWE6</accession>
<sequence>MSNSTTCNYPDMTVFVDGKIAKLRASCDACNESKVRCSQAKPRCARCEKHGITCVYGLSRRSHKNAPRIGACQPSAIRPSTANTNSSNNSNDSRISISVSNSSDNSAVSPLLISPTLGLHDATNADATIRPSGLTPSMHLLEDDVDFGGIQDINSLAETSFLSSLMQSPESGPHAHQGFDPLDDLSATTGFDPLSQCLSIPSPVDMSFLGAGEGLMTTEFNNGQKRPNDQSCNCASRVMKQLTVMPLMFEDDSSPFDARLSQLRRAIKVSEECIRCNCITKDQMSLSRSESKIETRRSGTLTFFLSFFFHAVTISILVGRVVQGFEATLAKVSPSCSSPENFCSGSASSSDSSSSSSSPDTASPRLSWGVLQLEPDEENELKQHLWLLQFRKLQKVLRQFSASVSRLRDAQGSENSAHVMACQCIHMWLAQRADMVRDKYQAQDGSRTVVRLGVSK</sequence>
<dbReference type="CDD" id="cd00067">
    <property type="entry name" value="GAL4"/>
    <property type="match status" value="1"/>
</dbReference>